<evidence type="ECO:0000256" key="1">
    <source>
        <dbReference type="SAM" id="MobiDB-lite"/>
    </source>
</evidence>
<dbReference type="AlphaFoldDB" id="A0A0C3QLF8"/>
<feature type="compositionally biased region" description="Low complexity" evidence="1">
    <location>
        <begin position="224"/>
        <end position="241"/>
    </location>
</feature>
<feature type="compositionally biased region" description="Basic and acidic residues" evidence="1">
    <location>
        <begin position="211"/>
        <end position="222"/>
    </location>
</feature>
<sequence>MSKQSKPCWDECRFQLGIPDWCHVASPQAMVFIYENACQGVGCDEPIRLKLLDLEDVRREWPDLPQDLVTRLPWTSKRPVVFAKDVRNGRFYLKDDVLKLLRHFRRLEYQPSWALTSFRAELIARQRERQAIAVEMLIWFDRTAKRQQRRFNERWDTISAVMSSRWRWNPVPYAELPGRLKQIVDYLISLPDLTDDTWGRVRGDLTRAIREKPEAARDDRQRPFSLKGTASSSKSGSSFTE</sequence>
<keyword evidence="3" id="KW-1185">Reference proteome</keyword>
<gene>
    <name evidence="2" type="ORF">M407DRAFT_7249</name>
</gene>
<proteinExistence type="predicted"/>
<dbReference type="EMBL" id="KN823008">
    <property type="protein sequence ID" value="KIO27449.1"/>
    <property type="molecule type" value="Genomic_DNA"/>
</dbReference>
<dbReference type="Proteomes" id="UP000054248">
    <property type="component" value="Unassembled WGS sequence"/>
</dbReference>
<feature type="region of interest" description="Disordered" evidence="1">
    <location>
        <begin position="211"/>
        <end position="241"/>
    </location>
</feature>
<dbReference type="OrthoDB" id="3227026at2759"/>
<name>A0A0C3QLF8_9AGAM</name>
<dbReference type="HOGENOM" id="CLU_1152466_0_0_1"/>
<accession>A0A0C3QLF8</accession>
<reference evidence="2 3" key="1">
    <citation type="submission" date="2014-04" db="EMBL/GenBank/DDBJ databases">
        <authorList>
            <consortium name="DOE Joint Genome Institute"/>
            <person name="Kuo A."/>
            <person name="Girlanda M."/>
            <person name="Perotto S."/>
            <person name="Kohler A."/>
            <person name="Nagy L.G."/>
            <person name="Floudas D."/>
            <person name="Copeland A."/>
            <person name="Barry K.W."/>
            <person name="Cichocki N."/>
            <person name="Veneault-Fourrey C."/>
            <person name="LaButti K."/>
            <person name="Lindquist E.A."/>
            <person name="Lipzen A."/>
            <person name="Lundell T."/>
            <person name="Morin E."/>
            <person name="Murat C."/>
            <person name="Sun H."/>
            <person name="Tunlid A."/>
            <person name="Henrissat B."/>
            <person name="Grigoriev I.V."/>
            <person name="Hibbett D.S."/>
            <person name="Martin F."/>
            <person name="Nordberg H.P."/>
            <person name="Cantor M.N."/>
            <person name="Hua S.X."/>
        </authorList>
    </citation>
    <scope>NUCLEOTIDE SEQUENCE [LARGE SCALE GENOMIC DNA]</scope>
    <source>
        <strain evidence="2 3">MUT 4182</strain>
    </source>
</reference>
<evidence type="ECO:0000313" key="2">
    <source>
        <dbReference type="EMBL" id="KIO27449.1"/>
    </source>
</evidence>
<protein>
    <submittedName>
        <fullName evidence="2">Uncharacterized protein</fullName>
    </submittedName>
</protein>
<evidence type="ECO:0000313" key="3">
    <source>
        <dbReference type="Proteomes" id="UP000054248"/>
    </source>
</evidence>
<organism evidence="2 3">
    <name type="scientific">Tulasnella calospora MUT 4182</name>
    <dbReference type="NCBI Taxonomy" id="1051891"/>
    <lineage>
        <taxon>Eukaryota</taxon>
        <taxon>Fungi</taxon>
        <taxon>Dikarya</taxon>
        <taxon>Basidiomycota</taxon>
        <taxon>Agaricomycotina</taxon>
        <taxon>Agaricomycetes</taxon>
        <taxon>Cantharellales</taxon>
        <taxon>Tulasnellaceae</taxon>
        <taxon>Tulasnella</taxon>
    </lineage>
</organism>
<reference evidence="3" key="2">
    <citation type="submission" date="2015-01" db="EMBL/GenBank/DDBJ databases">
        <title>Evolutionary Origins and Diversification of the Mycorrhizal Mutualists.</title>
        <authorList>
            <consortium name="DOE Joint Genome Institute"/>
            <consortium name="Mycorrhizal Genomics Consortium"/>
            <person name="Kohler A."/>
            <person name="Kuo A."/>
            <person name="Nagy L.G."/>
            <person name="Floudas D."/>
            <person name="Copeland A."/>
            <person name="Barry K.W."/>
            <person name="Cichocki N."/>
            <person name="Veneault-Fourrey C."/>
            <person name="LaButti K."/>
            <person name="Lindquist E.A."/>
            <person name="Lipzen A."/>
            <person name="Lundell T."/>
            <person name="Morin E."/>
            <person name="Murat C."/>
            <person name="Riley R."/>
            <person name="Ohm R."/>
            <person name="Sun H."/>
            <person name="Tunlid A."/>
            <person name="Henrissat B."/>
            <person name="Grigoriev I.V."/>
            <person name="Hibbett D.S."/>
            <person name="Martin F."/>
        </authorList>
    </citation>
    <scope>NUCLEOTIDE SEQUENCE [LARGE SCALE GENOMIC DNA]</scope>
    <source>
        <strain evidence="3">MUT 4182</strain>
    </source>
</reference>